<dbReference type="GO" id="GO:0020037">
    <property type="term" value="F:heme binding"/>
    <property type="evidence" value="ECO:0007669"/>
    <property type="project" value="InterPro"/>
</dbReference>
<dbReference type="AlphaFoldDB" id="A0AAN7LL72"/>
<dbReference type="Proteomes" id="UP001346149">
    <property type="component" value="Unassembled WGS sequence"/>
</dbReference>
<reference evidence="1 2" key="1">
    <citation type="journal article" date="2023" name="Hortic Res">
        <title>Pangenome of water caltrop reveals structural variations and asymmetric subgenome divergence after allopolyploidization.</title>
        <authorList>
            <person name="Zhang X."/>
            <person name="Chen Y."/>
            <person name="Wang L."/>
            <person name="Yuan Y."/>
            <person name="Fang M."/>
            <person name="Shi L."/>
            <person name="Lu R."/>
            <person name="Comes H.P."/>
            <person name="Ma Y."/>
            <person name="Chen Y."/>
            <person name="Huang G."/>
            <person name="Zhou Y."/>
            <person name="Zheng Z."/>
            <person name="Qiu Y."/>
        </authorList>
    </citation>
    <scope>NUCLEOTIDE SEQUENCE [LARGE SCALE GENOMIC DNA]</scope>
    <source>
        <strain evidence="1">F231</strain>
    </source>
</reference>
<dbReference type="GO" id="GO:0016705">
    <property type="term" value="F:oxidoreductase activity, acting on paired donors, with incorporation or reduction of molecular oxygen"/>
    <property type="evidence" value="ECO:0007669"/>
    <property type="project" value="InterPro"/>
</dbReference>
<proteinExistence type="predicted"/>
<dbReference type="PROSITE" id="PS00086">
    <property type="entry name" value="CYTOCHROME_P450"/>
    <property type="match status" value="1"/>
</dbReference>
<organism evidence="1 2">
    <name type="scientific">Trapa natans</name>
    <name type="common">Water chestnut</name>
    <dbReference type="NCBI Taxonomy" id="22666"/>
    <lineage>
        <taxon>Eukaryota</taxon>
        <taxon>Viridiplantae</taxon>
        <taxon>Streptophyta</taxon>
        <taxon>Embryophyta</taxon>
        <taxon>Tracheophyta</taxon>
        <taxon>Spermatophyta</taxon>
        <taxon>Magnoliopsida</taxon>
        <taxon>eudicotyledons</taxon>
        <taxon>Gunneridae</taxon>
        <taxon>Pentapetalae</taxon>
        <taxon>rosids</taxon>
        <taxon>malvids</taxon>
        <taxon>Myrtales</taxon>
        <taxon>Lythraceae</taxon>
        <taxon>Trapa</taxon>
    </lineage>
</organism>
<evidence type="ECO:0008006" key="3">
    <source>
        <dbReference type="Google" id="ProtNLM"/>
    </source>
</evidence>
<dbReference type="GO" id="GO:0005506">
    <property type="term" value="F:iron ion binding"/>
    <property type="evidence" value="ECO:0007669"/>
    <property type="project" value="InterPro"/>
</dbReference>
<dbReference type="InterPro" id="IPR036396">
    <property type="entry name" value="Cyt_P450_sf"/>
</dbReference>
<gene>
    <name evidence="1" type="ORF">SAY86_019550</name>
</gene>
<sequence>MMPFGAGRRMCPGYALALPAPPRVLRGKSFMGIRVECSQGGGGGPVGEAGVHCRHEESTASSCQLEVEENSYAH</sequence>
<dbReference type="GO" id="GO:0004497">
    <property type="term" value="F:monooxygenase activity"/>
    <property type="evidence" value="ECO:0007669"/>
    <property type="project" value="InterPro"/>
</dbReference>
<accession>A0AAN7LL72</accession>
<dbReference type="InterPro" id="IPR017972">
    <property type="entry name" value="Cyt_P450_CS"/>
</dbReference>
<evidence type="ECO:0000313" key="1">
    <source>
        <dbReference type="EMBL" id="KAK4788231.1"/>
    </source>
</evidence>
<keyword evidence="2" id="KW-1185">Reference proteome</keyword>
<protein>
    <recommendedName>
        <fullName evidence="3">Cytochrome P450</fullName>
    </recommendedName>
</protein>
<dbReference type="SUPFAM" id="SSF48264">
    <property type="entry name" value="Cytochrome P450"/>
    <property type="match status" value="1"/>
</dbReference>
<comment type="caution">
    <text evidence="1">The sequence shown here is derived from an EMBL/GenBank/DDBJ whole genome shotgun (WGS) entry which is preliminary data.</text>
</comment>
<name>A0AAN7LL72_TRANT</name>
<dbReference type="EMBL" id="JAXQNO010000011">
    <property type="protein sequence ID" value="KAK4788231.1"/>
    <property type="molecule type" value="Genomic_DNA"/>
</dbReference>
<evidence type="ECO:0000313" key="2">
    <source>
        <dbReference type="Proteomes" id="UP001346149"/>
    </source>
</evidence>